<dbReference type="InterPro" id="IPR012910">
    <property type="entry name" value="Plug_dom"/>
</dbReference>
<evidence type="ECO:0000259" key="3">
    <source>
        <dbReference type="Pfam" id="PF14905"/>
    </source>
</evidence>
<dbReference type="EMBL" id="JAASQJ010000001">
    <property type="protein sequence ID" value="NIJ51232.1"/>
    <property type="molecule type" value="Genomic_DNA"/>
</dbReference>
<feature type="domain" description="TonB-dependent receptor plug" evidence="2">
    <location>
        <begin position="130"/>
        <end position="219"/>
    </location>
</feature>
<feature type="chain" id="PRO_5047189891" description="Outer membrane receptor proteins, mostly Fe transport" evidence="1">
    <location>
        <begin position="21"/>
        <end position="814"/>
    </location>
</feature>
<evidence type="ECO:0008006" key="6">
    <source>
        <dbReference type="Google" id="ProtNLM"/>
    </source>
</evidence>
<dbReference type="InterPro" id="IPR008969">
    <property type="entry name" value="CarboxyPept-like_regulatory"/>
</dbReference>
<protein>
    <recommendedName>
        <fullName evidence="6">Outer membrane receptor proteins, mostly Fe transport</fullName>
    </recommendedName>
</protein>
<evidence type="ECO:0000259" key="2">
    <source>
        <dbReference type="Pfam" id="PF07715"/>
    </source>
</evidence>
<name>A0ABX0UEY2_9BACT</name>
<reference evidence="4 5" key="1">
    <citation type="submission" date="2020-03" db="EMBL/GenBank/DDBJ databases">
        <title>Genomic Encyclopedia of Type Strains, Phase IV (KMG-IV): sequencing the most valuable type-strain genomes for metagenomic binning, comparative biology and taxonomic classification.</title>
        <authorList>
            <person name="Goeker M."/>
        </authorList>
    </citation>
    <scope>NUCLEOTIDE SEQUENCE [LARGE SCALE GENOMIC DNA]</scope>
    <source>
        <strain evidence="4 5">DSM 102865</strain>
    </source>
</reference>
<proteinExistence type="predicted"/>
<accession>A0ABX0UEY2</accession>
<dbReference type="Gene3D" id="2.170.130.10">
    <property type="entry name" value="TonB-dependent receptor, plug domain"/>
    <property type="match status" value="1"/>
</dbReference>
<dbReference type="Pfam" id="PF07715">
    <property type="entry name" value="Plug"/>
    <property type="match status" value="1"/>
</dbReference>
<dbReference type="InterPro" id="IPR041700">
    <property type="entry name" value="OMP_b-brl_3"/>
</dbReference>
<dbReference type="SUPFAM" id="SSF49464">
    <property type="entry name" value="Carboxypeptidase regulatory domain-like"/>
    <property type="match status" value="1"/>
</dbReference>
<dbReference type="InterPro" id="IPR013783">
    <property type="entry name" value="Ig-like_fold"/>
</dbReference>
<dbReference type="RefSeq" id="WP_167266753.1">
    <property type="nucleotide sequence ID" value="NZ_JAASQJ010000001.1"/>
</dbReference>
<evidence type="ECO:0000313" key="4">
    <source>
        <dbReference type="EMBL" id="NIJ51232.1"/>
    </source>
</evidence>
<sequence length="814" mass="90899">MKTISKFLVIILFYSIAVNGQTVNTISGTVKDSGNEVLPGTTVRLLKAPDSIFIKGEITDASGKFRINGFENGTYLLDISALGQKRFISVPLTIDSVHQTIVLPAIILLTAKSVELKEVTVKAKKPLIEQEIDRTIVNVESMISSATSNTLEVLEKTPGVSVNANGEISLNGKNGVLVLIDGRSTYMSGSDLAAYLKSLPGGLLDKIELIDNPSAKYDAAGNAVIDIRLKKTRIGGLTGSVSAGMSQGRYMRSNDALNLNYSYKKLNVFANLGYGYEKNYTQDVFDRRFYNGSSKLLSSVDLTNDQVYKNRGFNANFGLDFAATAKTTYGLIFNVNKGRRSGVFEYESKNYDAAHQLAVTGSGSTNGGDKRDNNGVNFNMLHKFNPGGRDLSIDINYLHYLNNGNQLLRNRAFEPGGELLDQEDFRYHVPSDIHIYTAKADYAHPLKSKAKLEAGVKSSLIKTDNVFNYYDLEDGGEMLNNTQSNHFRYSENINAAYLNGQKSWRKIGLQLGLRVENTNIEGNQLGNAEIAGSTFTKNYTGLFPSAYLSFKPDQKGNNTLGLMAVRRISRPNYQLLNPFLFLRDQYTYSSGNPNLNPQYQSRLELKYQRKQWLNMGLSYNKFTNSIFPTTQTIDTIFVNKPDNIAGGFMVLLNTSVSASLTKWWYTNTTLRLSRVGLKGKVLNADLDFKSNIARLEVNNYFTLGKTLSAELGGYYASRDFTGQTVTSGMYRINASIQKKIWNGKGSIRLSAEDIFHSWVYHNRSIGLINSEYFQTNRTDTRRIGVAFTYRFGKDTFTRKRRHNNNASDEEKERL</sequence>
<organism evidence="4 5">
    <name type="scientific">Dyadobacter arcticus</name>
    <dbReference type="NCBI Taxonomy" id="1078754"/>
    <lineage>
        <taxon>Bacteria</taxon>
        <taxon>Pseudomonadati</taxon>
        <taxon>Bacteroidota</taxon>
        <taxon>Cytophagia</taxon>
        <taxon>Cytophagales</taxon>
        <taxon>Spirosomataceae</taxon>
        <taxon>Dyadobacter</taxon>
    </lineage>
</organism>
<dbReference type="Gene3D" id="2.60.40.10">
    <property type="entry name" value="Immunoglobulins"/>
    <property type="match status" value="1"/>
</dbReference>
<keyword evidence="1" id="KW-0732">Signal</keyword>
<feature type="signal peptide" evidence="1">
    <location>
        <begin position="1"/>
        <end position="20"/>
    </location>
</feature>
<evidence type="ECO:0000313" key="5">
    <source>
        <dbReference type="Proteomes" id="UP001179181"/>
    </source>
</evidence>
<keyword evidence="5" id="KW-1185">Reference proteome</keyword>
<dbReference type="InterPro" id="IPR037066">
    <property type="entry name" value="Plug_dom_sf"/>
</dbReference>
<comment type="caution">
    <text evidence="4">The sequence shown here is derived from an EMBL/GenBank/DDBJ whole genome shotgun (WGS) entry which is preliminary data.</text>
</comment>
<dbReference type="Proteomes" id="UP001179181">
    <property type="component" value="Unassembled WGS sequence"/>
</dbReference>
<feature type="domain" description="Outer membrane protein beta-barrel" evidence="3">
    <location>
        <begin position="382"/>
        <end position="789"/>
    </location>
</feature>
<dbReference type="Pfam" id="PF13620">
    <property type="entry name" value="CarboxypepD_reg"/>
    <property type="match status" value="1"/>
</dbReference>
<gene>
    <name evidence="4" type="ORF">FHS68_000388</name>
</gene>
<evidence type="ECO:0000256" key="1">
    <source>
        <dbReference type="SAM" id="SignalP"/>
    </source>
</evidence>
<dbReference type="Pfam" id="PF14905">
    <property type="entry name" value="OMP_b-brl_3"/>
    <property type="match status" value="1"/>
</dbReference>
<dbReference type="SUPFAM" id="SSF56935">
    <property type="entry name" value="Porins"/>
    <property type="match status" value="1"/>
</dbReference>